<dbReference type="EnsemblPlants" id="Pp3c26_10001V3.1">
    <property type="protein sequence ID" value="PAC:32918084.CDS.1"/>
    <property type="gene ID" value="Pp3c26_10001"/>
</dbReference>
<gene>
    <name evidence="1" type="ORF">PHYPA_030444</name>
</gene>
<evidence type="ECO:0000313" key="2">
    <source>
        <dbReference type="EnsemblPlants" id="PAC:32918084.CDS.1"/>
    </source>
</evidence>
<reference evidence="1 3" key="2">
    <citation type="journal article" date="2018" name="Plant J.">
        <title>The Physcomitrella patens chromosome-scale assembly reveals moss genome structure and evolution.</title>
        <authorList>
            <person name="Lang D."/>
            <person name="Ullrich K.K."/>
            <person name="Murat F."/>
            <person name="Fuchs J."/>
            <person name="Jenkins J."/>
            <person name="Haas F.B."/>
            <person name="Piednoel M."/>
            <person name="Gundlach H."/>
            <person name="Van Bel M."/>
            <person name="Meyberg R."/>
            <person name="Vives C."/>
            <person name="Morata J."/>
            <person name="Symeonidi A."/>
            <person name="Hiss M."/>
            <person name="Muchero W."/>
            <person name="Kamisugi Y."/>
            <person name="Saleh O."/>
            <person name="Blanc G."/>
            <person name="Decker E.L."/>
            <person name="van Gessel N."/>
            <person name="Grimwood J."/>
            <person name="Hayes R.D."/>
            <person name="Graham S.W."/>
            <person name="Gunter L.E."/>
            <person name="McDaniel S.F."/>
            <person name="Hoernstein S.N.W."/>
            <person name="Larsson A."/>
            <person name="Li F.W."/>
            <person name="Perroud P.F."/>
            <person name="Phillips J."/>
            <person name="Ranjan P."/>
            <person name="Rokshar D.S."/>
            <person name="Rothfels C.J."/>
            <person name="Schneider L."/>
            <person name="Shu S."/>
            <person name="Stevenson D.W."/>
            <person name="Thummler F."/>
            <person name="Tillich M."/>
            <person name="Villarreal Aguilar J.C."/>
            <person name="Widiez T."/>
            <person name="Wong G.K."/>
            <person name="Wymore A."/>
            <person name="Zhang Y."/>
            <person name="Zimmer A.D."/>
            <person name="Quatrano R.S."/>
            <person name="Mayer K.F.X."/>
            <person name="Goodstein D."/>
            <person name="Casacuberta J.M."/>
            <person name="Vandepoele K."/>
            <person name="Reski R."/>
            <person name="Cuming A.C."/>
            <person name="Tuskan G.A."/>
            <person name="Maumus F."/>
            <person name="Salse J."/>
            <person name="Schmutz J."/>
            <person name="Rensing S.A."/>
        </authorList>
    </citation>
    <scope>NUCLEOTIDE SEQUENCE [LARGE SCALE GENOMIC DNA]</scope>
    <source>
        <strain evidence="2 3">cv. Gransden 2004</strain>
    </source>
</reference>
<dbReference type="Proteomes" id="UP000006727">
    <property type="component" value="Chromosome 26"/>
</dbReference>
<evidence type="ECO:0000313" key="1">
    <source>
        <dbReference type="EMBL" id="PNR26963.1"/>
    </source>
</evidence>
<keyword evidence="3" id="KW-1185">Reference proteome</keyword>
<name>A0A2K1ICF8_PHYPA</name>
<dbReference type="Gramene" id="Pp3c26_10001V3.1">
    <property type="protein sequence ID" value="PAC:32918084.CDS.1"/>
    <property type="gene ID" value="Pp3c26_10001"/>
</dbReference>
<reference evidence="1 3" key="1">
    <citation type="journal article" date="2008" name="Science">
        <title>The Physcomitrella genome reveals evolutionary insights into the conquest of land by plants.</title>
        <authorList>
            <person name="Rensing S."/>
            <person name="Lang D."/>
            <person name="Zimmer A."/>
            <person name="Terry A."/>
            <person name="Salamov A."/>
            <person name="Shapiro H."/>
            <person name="Nishiyama T."/>
            <person name="Perroud P.-F."/>
            <person name="Lindquist E."/>
            <person name="Kamisugi Y."/>
            <person name="Tanahashi T."/>
            <person name="Sakakibara K."/>
            <person name="Fujita T."/>
            <person name="Oishi K."/>
            <person name="Shin-I T."/>
            <person name="Kuroki Y."/>
            <person name="Toyoda A."/>
            <person name="Suzuki Y."/>
            <person name="Hashimoto A."/>
            <person name="Yamaguchi K."/>
            <person name="Sugano A."/>
            <person name="Kohara Y."/>
            <person name="Fujiyama A."/>
            <person name="Anterola A."/>
            <person name="Aoki S."/>
            <person name="Ashton N."/>
            <person name="Barbazuk W.B."/>
            <person name="Barker E."/>
            <person name="Bennetzen J."/>
            <person name="Bezanilla M."/>
            <person name="Blankenship R."/>
            <person name="Cho S.H."/>
            <person name="Dutcher S."/>
            <person name="Estelle M."/>
            <person name="Fawcett J.A."/>
            <person name="Gundlach H."/>
            <person name="Hanada K."/>
            <person name="Heyl A."/>
            <person name="Hicks K.A."/>
            <person name="Hugh J."/>
            <person name="Lohr M."/>
            <person name="Mayer K."/>
            <person name="Melkozernov A."/>
            <person name="Murata T."/>
            <person name="Nelson D."/>
            <person name="Pils B."/>
            <person name="Prigge M."/>
            <person name="Reiss B."/>
            <person name="Renner T."/>
            <person name="Rombauts S."/>
            <person name="Rushton P."/>
            <person name="Sanderfoot A."/>
            <person name="Schween G."/>
            <person name="Shiu S.-H."/>
            <person name="Stueber K."/>
            <person name="Theodoulou F.L."/>
            <person name="Tu H."/>
            <person name="Van de Peer Y."/>
            <person name="Verrier P.J."/>
            <person name="Waters E."/>
            <person name="Wood A."/>
            <person name="Yang L."/>
            <person name="Cove D."/>
            <person name="Cuming A."/>
            <person name="Hasebe M."/>
            <person name="Lucas S."/>
            <person name="Mishler D.B."/>
            <person name="Reski R."/>
            <person name="Grigoriev I."/>
            <person name="Quatrano R.S."/>
            <person name="Boore J.L."/>
        </authorList>
    </citation>
    <scope>NUCLEOTIDE SEQUENCE [LARGE SCALE GENOMIC DNA]</scope>
    <source>
        <strain evidence="2 3">cv. Gransden 2004</strain>
    </source>
</reference>
<dbReference type="EMBL" id="ABEU02000026">
    <property type="protein sequence ID" value="PNR26963.1"/>
    <property type="molecule type" value="Genomic_DNA"/>
</dbReference>
<sequence length="92" mass="10168">MILLELAELQQLDLNLSGNVSPEIALAARHYKKQKASVSLVSQFMVHDCVGDSPGILRPFSETVTNSKCGCLPLSAPHEWWCSVGLAWTWRS</sequence>
<proteinExistence type="predicted"/>
<protein>
    <submittedName>
        <fullName evidence="1 2">Uncharacterized protein</fullName>
    </submittedName>
</protein>
<reference evidence="2" key="3">
    <citation type="submission" date="2020-12" db="UniProtKB">
        <authorList>
            <consortium name="EnsemblPlants"/>
        </authorList>
    </citation>
    <scope>IDENTIFICATION</scope>
</reference>
<dbReference type="InParanoid" id="A0A2K1ICF8"/>
<evidence type="ECO:0000313" key="3">
    <source>
        <dbReference type="Proteomes" id="UP000006727"/>
    </source>
</evidence>
<accession>A0A2K1ICF8</accession>
<organism evidence="1">
    <name type="scientific">Physcomitrium patens</name>
    <name type="common">Spreading-leaved earth moss</name>
    <name type="synonym">Physcomitrella patens</name>
    <dbReference type="NCBI Taxonomy" id="3218"/>
    <lineage>
        <taxon>Eukaryota</taxon>
        <taxon>Viridiplantae</taxon>
        <taxon>Streptophyta</taxon>
        <taxon>Embryophyta</taxon>
        <taxon>Bryophyta</taxon>
        <taxon>Bryophytina</taxon>
        <taxon>Bryopsida</taxon>
        <taxon>Funariidae</taxon>
        <taxon>Funariales</taxon>
        <taxon>Funariaceae</taxon>
        <taxon>Physcomitrium</taxon>
    </lineage>
</organism>
<dbReference type="AlphaFoldDB" id="A0A2K1ICF8"/>